<dbReference type="InterPro" id="IPR005814">
    <property type="entry name" value="Aminotrans_3"/>
</dbReference>
<dbReference type="SUPFAM" id="SSF53383">
    <property type="entry name" value="PLP-dependent transferases"/>
    <property type="match status" value="1"/>
</dbReference>
<evidence type="ECO:0000313" key="1">
    <source>
        <dbReference type="EMBL" id="GAI82246.1"/>
    </source>
</evidence>
<comment type="caution">
    <text evidence="1">The sequence shown here is derived from an EMBL/GenBank/DDBJ whole genome shotgun (WGS) entry which is preliminary data.</text>
</comment>
<dbReference type="GO" id="GO:0008483">
    <property type="term" value="F:transaminase activity"/>
    <property type="evidence" value="ECO:0007669"/>
    <property type="project" value="InterPro"/>
</dbReference>
<protein>
    <recommendedName>
        <fullName evidence="2">Aspartate aminotransferase family protein</fullName>
    </recommendedName>
</protein>
<dbReference type="InterPro" id="IPR015422">
    <property type="entry name" value="PyrdxlP-dep_Trfase_small"/>
</dbReference>
<gene>
    <name evidence="1" type="ORF">S12H4_24862</name>
</gene>
<organism evidence="1">
    <name type="scientific">marine sediment metagenome</name>
    <dbReference type="NCBI Taxonomy" id="412755"/>
    <lineage>
        <taxon>unclassified sequences</taxon>
        <taxon>metagenomes</taxon>
        <taxon>ecological metagenomes</taxon>
    </lineage>
</organism>
<reference evidence="1" key="1">
    <citation type="journal article" date="2014" name="Front. Microbiol.">
        <title>High frequency of phylogenetically diverse reductive dehalogenase-homologous genes in deep subseafloor sedimentary metagenomes.</title>
        <authorList>
            <person name="Kawai M."/>
            <person name="Futagami T."/>
            <person name="Toyoda A."/>
            <person name="Takaki Y."/>
            <person name="Nishi S."/>
            <person name="Hori S."/>
            <person name="Arai W."/>
            <person name="Tsubouchi T."/>
            <person name="Morono Y."/>
            <person name="Uchiyama I."/>
            <person name="Ito T."/>
            <person name="Fujiyama A."/>
            <person name="Inagaki F."/>
            <person name="Takami H."/>
        </authorList>
    </citation>
    <scope>NUCLEOTIDE SEQUENCE</scope>
    <source>
        <strain evidence="1">Expedition CK06-06</strain>
    </source>
</reference>
<dbReference type="GO" id="GO:0030170">
    <property type="term" value="F:pyridoxal phosphate binding"/>
    <property type="evidence" value="ECO:0007669"/>
    <property type="project" value="InterPro"/>
</dbReference>
<dbReference type="InterPro" id="IPR015424">
    <property type="entry name" value="PyrdxlP-dep_Trfase"/>
</dbReference>
<evidence type="ECO:0008006" key="2">
    <source>
        <dbReference type="Google" id="ProtNLM"/>
    </source>
</evidence>
<dbReference type="AlphaFoldDB" id="X1SSX4"/>
<name>X1SSX4_9ZZZZ</name>
<sequence>MLTTQREELIKKDLAHSIHPFGVMGGEPKFIWDRGKGVYLWDIDGSKYMDLTSGGVHLVNLGHAPQELIDAVNEQMDKMAYFSAGAPNTATNDNYRGRWHSGDTT</sequence>
<dbReference type="Gene3D" id="3.90.1150.10">
    <property type="entry name" value="Aspartate Aminotransferase, domain 1"/>
    <property type="match status" value="1"/>
</dbReference>
<proteinExistence type="predicted"/>
<dbReference type="EMBL" id="BARW01013656">
    <property type="protein sequence ID" value="GAI82246.1"/>
    <property type="molecule type" value="Genomic_DNA"/>
</dbReference>
<accession>X1SSX4</accession>
<dbReference type="Pfam" id="PF00202">
    <property type="entry name" value="Aminotran_3"/>
    <property type="match status" value="1"/>
</dbReference>